<keyword evidence="5" id="KW-1185">Reference proteome</keyword>
<evidence type="ECO:0000256" key="2">
    <source>
        <dbReference type="ARBA" id="ARBA00023027"/>
    </source>
</evidence>
<gene>
    <name evidence="4" type="ORF">PMAA_095370</name>
</gene>
<name>B6QHT8_TALMQ</name>
<accession>B6QHT8</accession>
<dbReference type="PANTHER" id="PTHR43333:SF1">
    <property type="entry name" value="D-ISOMER SPECIFIC 2-HYDROXYACID DEHYDROGENASE NAD-BINDING DOMAIN-CONTAINING PROTEIN"/>
    <property type="match status" value="1"/>
</dbReference>
<feature type="domain" description="D-isomer specific 2-hydroxyacid dehydrogenase NAD-binding" evidence="3">
    <location>
        <begin position="234"/>
        <end position="330"/>
    </location>
</feature>
<dbReference type="InterPro" id="IPR006140">
    <property type="entry name" value="D-isomer_DH_NAD-bd"/>
</dbReference>
<dbReference type="GO" id="GO:0016491">
    <property type="term" value="F:oxidoreductase activity"/>
    <property type="evidence" value="ECO:0007669"/>
    <property type="project" value="UniProtKB-KW"/>
</dbReference>
<evidence type="ECO:0000259" key="3">
    <source>
        <dbReference type="Pfam" id="PF02826"/>
    </source>
</evidence>
<dbReference type="STRING" id="441960.B6QHT8"/>
<dbReference type="PANTHER" id="PTHR43333">
    <property type="entry name" value="2-HACID_DH_C DOMAIN-CONTAINING PROTEIN"/>
    <property type="match status" value="1"/>
</dbReference>
<evidence type="ECO:0000313" key="4">
    <source>
        <dbReference type="EMBL" id="EEA22933.1"/>
    </source>
</evidence>
<dbReference type="Pfam" id="PF02826">
    <property type="entry name" value="2-Hacid_dh_C"/>
    <property type="match status" value="2"/>
</dbReference>
<proteinExistence type="predicted"/>
<dbReference type="PhylomeDB" id="B6QHT8"/>
<keyword evidence="1" id="KW-0560">Oxidoreductase</keyword>
<protein>
    <submittedName>
        <fullName evidence="4">2-hydroxyacid dehydrogenase, putative</fullName>
    </submittedName>
</protein>
<dbReference type="GO" id="GO:0051287">
    <property type="term" value="F:NAD binding"/>
    <property type="evidence" value="ECO:0007669"/>
    <property type="project" value="InterPro"/>
</dbReference>
<dbReference type="HOGENOM" id="CLU_019796_1_0_1"/>
<reference evidence="5" key="1">
    <citation type="journal article" date="2015" name="Genome Announc.">
        <title>Genome sequence of the AIDS-associated pathogen Penicillium marneffei (ATCC18224) and its near taxonomic relative Talaromyces stipitatus (ATCC10500).</title>
        <authorList>
            <person name="Nierman W.C."/>
            <person name="Fedorova-Abrams N.D."/>
            <person name="Andrianopoulos A."/>
        </authorList>
    </citation>
    <scope>NUCLEOTIDE SEQUENCE [LARGE SCALE GENOMIC DNA]</scope>
    <source>
        <strain evidence="5">ATCC 18224 / CBS 334.59 / QM 7333</strain>
    </source>
</reference>
<dbReference type="Gene3D" id="3.40.50.720">
    <property type="entry name" value="NAD(P)-binding Rossmann-like Domain"/>
    <property type="match status" value="2"/>
</dbReference>
<keyword evidence="2" id="KW-0520">NAD</keyword>
<evidence type="ECO:0000256" key="1">
    <source>
        <dbReference type="ARBA" id="ARBA00023002"/>
    </source>
</evidence>
<dbReference type="EMBL" id="DS995902">
    <property type="protein sequence ID" value="EEA22933.1"/>
    <property type="molecule type" value="Genomic_DNA"/>
</dbReference>
<dbReference type="AlphaFoldDB" id="B6QHT8"/>
<dbReference type="OrthoDB" id="298012at2759"/>
<dbReference type="Proteomes" id="UP000001294">
    <property type="component" value="Unassembled WGS sequence"/>
</dbReference>
<dbReference type="PROSITE" id="PS00065">
    <property type="entry name" value="D_2_HYDROXYACID_DH_1"/>
    <property type="match status" value="1"/>
</dbReference>
<organism evidence="4 5">
    <name type="scientific">Talaromyces marneffei (strain ATCC 18224 / CBS 334.59 / QM 7333)</name>
    <name type="common">Penicillium marneffei</name>
    <dbReference type="NCBI Taxonomy" id="441960"/>
    <lineage>
        <taxon>Eukaryota</taxon>
        <taxon>Fungi</taxon>
        <taxon>Dikarya</taxon>
        <taxon>Ascomycota</taxon>
        <taxon>Pezizomycotina</taxon>
        <taxon>Eurotiomycetes</taxon>
        <taxon>Eurotiomycetidae</taxon>
        <taxon>Eurotiales</taxon>
        <taxon>Trichocomaceae</taxon>
        <taxon>Talaromyces</taxon>
        <taxon>Talaromyces sect. Talaromyces</taxon>
    </lineage>
</organism>
<dbReference type="SUPFAM" id="SSF51735">
    <property type="entry name" value="NAD(P)-binding Rossmann-fold domains"/>
    <property type="match status" value="1"/>
</dbReference>
<feature type="domain" description="D-isomer specific 2-hydroxyacid dehydrogenase NAD-binding" evidence="3">
    <location>
        <begin position="158"/>
        <end position="201"/>
    </location>
</feature>
<dbReference type="VEuPathDB" id="FungiDB:PMAA_095370"/>
<sequence length="367" mass="41646">MLEQMGITRQTCALGKDKLLLFFPKDPDTEWIKRITTKYPGLEVKWVNSVKDDGSFVNEKDLPAEYWEDTTLLFVDYLPPPAELISKVRFVQLAAAGADAWLGHPTYLRKETIFSNASGLYSPQIAEWVIGTWLMNQRQFLKYQIQGSGGPSLFSNVESSYRRRMGILGYGSIGRQCARIAQAMGMEIYAYTRSERKTPESRRDNTYHQFCVPGTGDPEGIIPSKWFHGASKEDINAFLTQDLDVLVISLPLTKDTEKLISYKQFEILSKKKTFVSNVARGRHVDTQALISALDKGQIRGAALDVTDPEPLPKEHPLWKAPNVYITPHISWITKDVWNGGMQLLETNLERLNSNEPCINYLTRSFDT</sequence>
<dbReference type="CDD" id="cd12163">
    <property type="entry name" value="2-Hacid_dh_5"/>
    <property type="match status" value="1"/>
</dbReference>
<dbReference type="InterPro" id="IPR029752">
    <property type="entry name" value="D-isomer_DH_CS1"/>
</dbReference>
<evidence type="ECO:0000313" key="5">
    <source>
        <dbReference type="Proteomes" id="UP000001294"/>
    </source>
</evidence>
<dbReference type="InterPro" id="IPR036291">
    <property type="entry name" value="NAD(P)-bd_dom_sf"/>
</dbReference>